<evidence type="ECO:0000313" key="1">
    <source>
        <dbReference type="EMBL" id="CAF1265826.1"/>
    </source>
</evidence>
<dbReference type="EMBL" id="CAJNOK010017535">
    <property type="protein sequence ID" value="CAF1265826.1"/>
    <property type="molecule type" value="Genomic_DNA"/>
</dbReference>
<protein>
    <submittedName>
        <fullName evidence="1">Uncharacterized protein</fullName>
    </submittedName>
</protein>
<dbReference type="EMBL" id="CAJOBA010039097">
    <property type="protein sequence ID" value="CAF4072063.1"/>
    <property type="molecule type" value="Genomic_DNA"/>
</dbReference>
<evidence type="ECO:0000313" key="2">
    <source>
        <dbReference type="EMBL" id="CAF4072063.1"/>
    </source>
</evidence>
<reference evidence="1" key="1">
    <citation type="submission" date="2021-02" db="EMBL/GenBank/DDBJ databases">
        <authorList>
            <person name="Nowell W R."/>
        </authorList>
    </citation>
    <scope>NUCLEOTIDE SEQUENCE</scope>
</reference>
<dbReference type="Proteomes" id="UP000682733">
    <property type="component" value="Unassembled WGS sequence"/>
</dbReference>
<gene>
    <name evidence="1" type="ORF">OVA965_LOCUS26949</name>
    <name evidence="2" type="ORF">TMI583_LOCUS27694</name>
</gene>
<comment type="caution">
    <text evidence="1">The sequence shown here is derived from an EMBL/GenBank/DDBJ whole genome shotgun (WGS) entry which is preliminary data.</text>
</comment>
<sequence length="56" mass="6535">MYQGELESNHKDFDEIINKIREKPTGRLENIETAGMTIRFLLDLKEKVSQLADQID</sequence>
<name>A0A8S2ESX2_9BILA</name>
<organism evidence="1 3">
    <name type="scientific">Didymodactylos carnosus</name>
    <dbReference type="NCBI Taxonomy" id="1234261"/>
    <lineage>
        <taxon>Eukaryota</taxon>
        <taxon>Metazoa</taxon>
        <taxon>Spiralia</taxon>
        <taxon>Gnathifera</taxon>
        <taxon>Rotifera</taxon>
        <taxon>Eurotatoria</taxon>
        <taxon>Bdelloidea</taxon>
        <taxon>Philodinida</taxon>
        <taxon>Philodinidae</taxon>
        <taxon>Didymodactylos</taxon>
    </lineage>
</organism>
<proteinExistence type="predicted"/>
<evidence type="ECO:0000313" key="3">
    <source>
        <dbReference type="Proteomes" id="UP000677228"/>
    </source>
</evidence>
<accession>A0A8S2ESX2</accession>
<dbReference type="AlphaFoldDB" id="A0A8S2ESX2"/>
<feature type="non-terminal residue" evidence="1">
    <location>
        <position position="1"/>
    </location>
</feature>
<dbReference type="Proteomes" id="UP000677228">
    <property type="component" value="Unassembled WGS sequence"/>
</dbReference>